<evidence type="ECO:0000313" key="1">
    <source>
        <dbReference type="EMBL" id="MDI1430683.1"/>
    </source>
</evidence>
<dbReference type="Proteomes" id="UP001160301">
    <property type="component" value="Unassembled WGS sequence"/>
</dbReference>
<name>A0ABT6NQU3_9BACT</name>
<sequence>MALGLLSGCGETFQAKPPDHPKLKAATAAKAGASCELWLRMYTDDGEVDVYEDNFVFTNPVCIKYEGEPVVMPQEMRVFTTTDYRYVRRYRYCNEDKGETCTWSGRFNHGIPWTFEFSTRGFDLDPMTGVPTRGAAGKPLAEVIDRVRVVTNGVNVYAWNPGIPLKELPEQHASGGATVANDHTLIIHGGDLTMDFMPHDTDIGLYVTAKSHNEQAIAKAAEVVEQAAAPDKVRRIVDVLKKALVDPGQSGSYPYGQLSCLAHQVEFVVDKLKAPASTSEHDAYFNFQKDTTTCEIVAEKHIDRSLQNPSGEMEARIAKLADGACVLLKGQQEKSKAEENGVYDVTTDGKTKKLVRSKKWVETGELTKENHPNYRDIMAENRRFRLRPLAEGKGKIGSVPLIFDDFDCERNSLEDALQAAKRGKPSALAAVIAAASKKVLGDGATPTAMTSVLQELPTALEALVKLPKTLDDLKMALVKPEAQQRLYLTLAAQATNLDTLFPQRAANPLPDAGESQLKMSYYDPFQVYAFGAWNGVPFPIKDDTVSSEIKLDNAIPIIDVVGLRFQWRCSGFWNRFADARIGLGFLGLRDTVKNADGIQQYTPFHFGAQLSVAIANLRVGAGYMLHEPWDERNLRLIVGLDLAQLVTGKSLEAFSTGFDNDY</sequence>
<evidence type="ECO:0008006" key="3">
    <source>
        <dbReference type="Google" id="ProtNLM"/>
    </source>
</evidence>
<keyword evidence="2" id="KW-1185">Reference proteome</keyword>
<evidence type="ECO:0000313" key="2">
    <source>
        <dbReference type="Proteomes" id="UP001160301"/>
    </source>
</evidence>
<organism evidence="1 2">
    <name type="scientific">Polyangium sorediatum</name>
    <dbReference type="NCBI Taxonomy" id="889274"/>
    <lineage>
        <taxon>Bacteria</taxon>
        <taxon>Pseudomonadati</taxon>
        <taxon>Myxococcota</taxon>
        <taxon>Polyangia</taxon>
        <taxon>Polyangiales</taxon>
        <taxon>Polyangiaceae</taxon>
        <taxon>Polyangium</taxon>
    </lineage>
</organism>
<proteinExistence type="predicted"/>
<dbReference type="EMBL" id="JARZHI010000010">
    <property type="protein sequence ID" value="MDI1430683.1"/>
    <property type="molecule type" value="Genomic_DNA"/>
</dbReference>
<accession>A0ABT6NQU3</accession>
<comment type="caution">
    <text evidence="1">The sequence shown here is derived from an EMBL/GenBank/DDBJ whole genome shotgun (WGS) entry which is preliminary data.</text>
</comment>
<protein>
    <recommendedName>
        <fullName evidence="3">Lipoprotein</fullName>
    </recommendedName>
</protein>
<reference evidence="1 2" key="1">
    <citation type="submission" date="2023-04" db="EMBL/GenBank/DDBJ databases">
        <title>The genome sequence of Polyangium sorediatum DSM14670.</title>
        <authorList>
            <person name="Zhang X."/>
        </authorList>
    </citation>
    <scope>NUCLEOTIDE SEQUENCE [LARGE SCALE GENOMIC DNA]</scope>
    <source>
        <strain evidence="1 2">DSM 14670</strain>
    </source>
</reference>
<gene>
    <name evidence="1" type="ORF">QHF89_14420</name>
</gene>
<dbReference type="RefSeq" id="WP_284720480.1">
    <property type="nucleotide sequence ID" value="NZ_JARZHI010000010.1"/>
</dbReference>